<dbReference type="PATRIC" id="fig|1158610.3.peg.1715"/>
<dbReference type="Proteomes" id="UP000013785">
    <property type="component" value="Unassembled WGS sequence"/>
</dbReference>
<sequence>MKELHLSFLNAVGGKHTFKPSLTKEDWTAEEVREKMEAFKKLTIFEKEGVALFREVSGAKYVETIETELF</sequence>
<evidence type="ECO:0008006" key="3">
    <source>
        <dbReference type="Google" id="ProtNLM"/>
    </source>
</evidence>
<dbReference type="STRING" id="154621.RV11_GL001840"/>
<evidence type="ECO:0000313" key="1">
    <source>
        <dbReference type="EMBL" id="EOL44093.1"/>
    </source>
</evidence>
<name>R3TSG8_9ENTE</name>
<dbReference type="AlphaFoldDB" id="R3TSG8"/>
<dbReference type="OrthoDB" id="2323347at2"/>
<evidence type="ECO:0000313" key="2">
    <source>
        <dbReference type="Proteomes" id="UP000013785"/>
    </source>
</evidence>
<dbReference type="EMBL" id="AJAT01000014">
    <property type="protein sequence ID" value="EOL44093.1"/>
    <property type="molecule type" value="Genomic_DNA"/>
</dbReference>
<organism evidence="1 2">
    <name type="scientific">Enterococcus phoeniculicola ATCC BAA-412</name>
    <dbReference type="NCBI Taxonomy" id="1158610"/>
    <lineage>
        <taxon>Bacteria</taxon>
        <taxon>Bacillati</taxon>
        <taxon>Bacillota</taxon>
        <taxon>Bacilli</taxon>
        <taxon>Lactobacillales</taxon>
        <taxon>Enterococcaceae</taxon>
        <taxon>Enterococcus</taxon>
    </lineage>
</organism>
<dbReference type="RefSeq" id="WP_010768386.1">
    <property type="nucleotide sequence ID" value="NZ_ASWE01000003.1"/>
</dbReference>
<dbReference type="HOGENOM" id="CLU_181401_0_0_9"/>
<reference evidence="1 2" key="1">
    <citation type="submission" date="2013-02" db="EMBL/GenBank/DDBJ databases">
        <title>The Genome Sequence of Enterococcus phoeniculicola BAA-412.</title>
        <authorList>
            <consortium name="The Broad Institute Genome Sequencing Platform"/>
            <consortium name="The Broad Institute Genome Sequencing Center for Infectious Disease"/>
            <person name="Earl A.M."/>
            <person name="Gilmore M.S."/>
            <person name="Lebreton F."/>
            <person name="Walker B."/>
            <person name="Young S.K."/>
            <person name="Zeng Q."/>
            <person name="Gargeya S."/>
            <person name="Fitzgerald M."/>
            <person name="Haas B."/>
            <person name="Abouelleil A."/>
            <person name="Alvarado L."/>
            <person name="Arachchi H.M."/>
            <person name="Berlin A.M."/>
            <person name="Chapman S.B."/>
            <person name="Dewar J."/>
            <person name="Goldberg J."/>
            <person name="Griggs A."/>
            <person name="Gujja S."/>
            <person name="Hansen M."/>
            <person name="Howarth C."/>
            <person name="Imamovic A."/>
            <person name="Larimer J."/>
            <person name="McCowan C."/>
            <person name="Murphy C."/>
            <person name="Neiman D."/>
            <person name="Pearson M."/>
            <person name="Priest M."/>
            <person name="Roberts A."/>
            <person name="Saif S."/>
            <person name="Shea T."/>
            <person name="Sisk P."/>
            <person name="Sykes S."/>
            <person name="Wortman J."/>
            <person name="Nusbaum C."/>
            <person name="Birren B."/>
        </authorList>
    </citation>
    <scope>NUCLEOTIDE SEQUENCE [LARGE SCALE GENOMIC DNA]</scope>
    <source>
        <strain evidence="1 2">ATCC BAA-412</strain>
    </source>
</reference>
<keyword evidence="2" id="KW-1185">Reference proteome</keyword>
<dbReference type="Pfam" id="PF11148">
    <property type="entry name" value="DUF2922"/>
    <property type="match status" value="1"/>
</dbReference>
<dbReference type="InterPro" id="IPR021321">
    <property type="entry name" value="DUF2922"/>
</dbReference>
<proteinExistence type="predicted"/>
<accession>R3TSG8</accession>
<gene>
    <name evidence="1" type="ORF">UC3_01723</name>
</gene>
<comment type="caution">
    <text evidence="1">The sequence shown here is derived from an EMBL/GenBank/DDBJ whole genome shotgun (WGS) entry which is preliminary data.</text>
</comment>
<protein>
    <recommendedName>
        <fullName evidence="3">DUF2922 domain-containing protein</fullName>
    </recommendedName>
</protein>